<evidence type="ECO:0000313" key="4">
    <source>
        <dbReference type="Proteomes" id="UP001596956"/>
    </source>
</evidence>
<protein>
    <recommendedName>
        <fullName evidence="2">Minor tail T domain-containing protein</fullName>
    </recommendedName>
</protein>
<sequence length="110" mass="13095">MVYRIPPNRVLDEFTESELVHLVAYENLYGQLGPERLDTLFARLGMDVTAPHMRKGKKPKFEDHLIQWGGKKKRQQSPEEMLQTARQMQARFDAQERAKRRSERQRPFRV</sequence>
<comment type="caution">
    <text evidence="3">The sequence shown here is derived from an EMBL/GenBank/DDBJ whole genome shotgun (WGS) entry which is preliminary data.</text>
</comment>
<dbReference type="Proteomes" id="UP001596956">
    <property type="component" value="Unassembled WGS sequence"/>
</dbReference>
<gene>
    <name evidence="3" type="ORF">ACFQZU_01665</name>
</gene>
<feature type="domain" description="Minor tail T" evidence="2">
    <location>
        <begin position="15"/>
        <end position="92"/>
    </location>
</feature>
<feature type="region of interest" description="Disordered" evidence="1">
    <location>
        <begin position="69"/>
        <end position="110"/>
    </location>
</feature>
<evidence type="ECO:0000259" key="2">
    <source>
        <dbReference type="Pfam" id="PF06223"/>
    </source>
</evidence>
<dbReference type="EMBL" id="JBHTHR010000016">
    <property type="protein sequence ID" value="MFD0800026.1"/>
    <property type="molecule type" value="Genomic_DNA"/>
</dbReference>
<reference evidence="4" key="1">
    <citation type="journal article" date="2019" name="Int. J. Syst. Evol. Microbiol.">
        <title>The Global Catalogue of Microorganisms (GCM) 10K type strain sequencing project: providing services to taxonomists for standard genome sequencing and annotation.</title>
        <authorList>
            <consortium name="The Broad Institute Genomics Platform"/>
            <consortium name="The Broad Institute Genome Sequencing Center for Infectious Disease"/>
            <person name="Wu L."/>
            <person name="Ma J."/>
        </authorList>
    </citation>
    <scope>NUCLEOTIDE SEQUENCE [LARGE SCALE GENOMIC DNA]</scope>
    <source>
        <strain evidence="4">CCUG 63369</strain>
    </source>
</reference>
<proteinExistence type="predicted"/>
<evidence type="ECO:0000313" key="3">
    <source>
        <dbReference type="EMBL" id="MFD0800026.1"/>
    </source>
</evidence>
<organism evidence="3 4">
    <name type="scientific">Streptomonospora algeriensis</name>
    <dbReference type="NCBI Taxonomy" id="995084"/>
    <lineage>
        <taxon>Bacteria</taxon>
        <taxon>Bacillati</taxon>
        <taxon>Actinomycetota</taxon>
        <taxon>Actinomycetes</taxon>
        <taxon>Streptosporangiales</taxon>
        <taxon>Nocardiopsidaceae</taxon>
        <taxon>Streptomonospora</taxon>
    </lineage>
</organism>
<dbReference type="Pfam" id="PF06223">
    <property type="entry name" value="Phage_tail_T"/>
    <property type="match status" value="1"/>
</dbReference>
<accession>A0ABW3BAR3</accession>
<evidence type="ECO:0000256" key="1">
    <source>
        <dbReference type="SAM" id="MobiDB-lite"/>
    </source>
</evidence>
<feature type="compositionally biased region" description="Basic residues" evidence="1">
    <location>
        <begin position="98"/>
        <end position="110"/>
    </location>
</feature>
<keyword evidence="4" id="KW-1185">Reference proteome</keyword>
<dbReference type="InterPro" id="IPR009350">
    <property type="entry name" value="Phage_tail_T"/>
</dbReference>
<name>A0ABW3BAR3_9ACTN</name>